<gene>
    <name evidence="3" type="ORF">VIT_00s1221g00010</name>
</gene>
<evidence type="ECO:0000256" key="2">
    <source>
        <dbReference type="SAM" id="Phobius"/>
    </source>
</evidence>
<feature type="compositionally biased region" description="Acidic residues" evidence="1">
    <location>
        <begin position="1"/>
        <end position="15"/>
    </location>
</feature>
<dbReference type="PANTHER" id="PTHR36387:SF2">
    <property type="entry name" value="UDP-N-ACETYLMURAMOYL-L-ALANYL-D-GLUTAMATE-2, 6-DIAMINOPIMELATE LIGASE"/>
    <property type="match status" value="1"/>
</dbReference>
<dbReference type="InParanoid" id="D7U6Z2"/>
<feature type="region of interest" description="Disordered" evidence="1">
    <location>
        <begin position="1"/>
        <end position="21"/>
    </location>
</feature>
<dbReference type="EMBL" id="FN596590">
    <property type="protein sequence ID" value="CBI14839.3"/>
    <property type="molecule type" value="Genomic_DNA"/>
</dbReference>
<accession>D7U6Z2</accession>
<reference evidence="4" key="1">
    <citation type="journal article" date="2007" name="Nature">
        <title>The grapevine genome sequence suggests ancestral hexaploidization in major angiosperm phyla.</title>
        <authorList>
            <consortium name="The French-Italian Public Consortium for Grapevine Genome Characterization."/>
            <person name="Jaillon O."/>
            <person name="Aury J.-M."/>
            <person name="Noel B."/>
            <person name="Policriti A."/>
            <person name="Clepet C."/>
            <person name="Casagrande A."/>
            <person name="Choisne N."/>
            <person name="Aubourg S."/>
            <person name="Vitulo N."/>
            <person name="Jubin C."/>
            <person name="Vezzi A."/>
            <person name="Legeai F."/>
            <person name="Hugueney P."/>
            <person name="Dasilva C."/>
            <person name="Horner D."/>
            <person name="Mica E."/>
            <person name="Jublot D."/>
            <person name="Poulain J."/>
            <person name="Bruyere C."/>
            <person name="Billault A."/>
            <person name="Segurens B."/>
            <person name="Gouyvenoux M."/>
            <person name="Ugarte E."/>
            <person name="Cattonaro F."/>
            <person name="Anthouard V."/>
            <person name="Vico V."/>
            <person name="Del Fabbro C."/>
            <person name="Alaux M."/>
            <person name="Di Gaspero G."/>
            <person name="Dumas V."/>
            <person name="Felice N."/>
            <person name="Paillard S."/>
            <person name="Juman I."/>
            <person name="Moroldo M."/>
            <person name="Scalabrin S."/>
            <person name="Canaguier A."/>
            <person name="Le Clainche I."/>
            <person name="Malacrida G."/>
            <person name="Durand E."/>
            <person name="Pesole G."/>
            <person name="Laucou V."/>
            <person name="Chatelet P."/>
            <person name="Merdinoglu D."/>
            <person name="Delledonne M."/>
            <person name="Pezzotti M."/>
            <person name="Lecharny A."/>
            <person name="Scarpelli C."/>
            <person name="Artiguenave F."/>
            <person name="Pe M.E."/>
            <person name="Valle G."/>
            <person name="Morgante M."/>
            <person name="Caboche M."/>
            <person name="Adam-Blondon A.-F."/>
            <person name="Weissenbach J."/>
            <person name="Quetier F."/>
            <person name="Wincker P."/>
        </authorList>
    </citation>
    <scope>NUCLEOTIDE SEQUENCE [LARGE SCALE GENOMIC DNA]</scope>
    <source>
        <strain evidence="4">cv. Pinot noir / PN40024</strain>
    </source>
</reference>
<dbReference type="Proteomes" id="UP000009183">
    <property type="component" value="Unassembled WGS sequence, unordered"/>
</dbReference>
<organism evidence="3 4">
    <name type="scientific">Vitis vinifera</name>
    <name type="common">Grape</name>
    <dbReference type="NCBI Taxonomy" id="29760"/>
    <lineage>
        <taxon>Eukaryota</taxon>
        <taxon>Viridiplantae</taxon>
        <taxon>Streptophyta</taxon>
        <taxon>Embryophyta</taxon>
        <taxon>Tracheophyta</taxon>
        <taxon>Spermatophyta</taxon>
        <taxon>Magnoliopsida</taxon>
        <taxon>eudicotyledons</taxon>
        <taxon>Gunneridae</taxon>
        <taxon>Pentapetalae</taxon>
        <taxon>rosids</taxon>
        <taxon>Vitales</taxon>
        <taxon>Vitaceae</taxon>
        <taxon>Viteae</taxon>
        <taxon>Vitis</taxon>
    </lineage>
</organism>
<keyword evidence="2" id="KW-0472">Membrane</keyword>
<feature type="transmembrane region" description="Helical" evidence="2">
    <location>
        <begin position="37"/>
        <end position="54"/>
    </location>
</feature>
<proteinExistence type="predicted"/>
<feature type="non-terminal residue" evidence="3">
    <location>
        <position position="1"/>
    </location>
</feature>
<evidence type="ECO:0000313" key="3">
    <source>
        <dbReference type="EMBL" id="CBI14839.3"/>
    </source>
</evidence>
<protein>
    <submittedName>
        <fullName evidence="3">Uncharacterized protein</fullName>
    </submittedName>
</protein>
<keyword evidence="2" id="KW-0812">Transmembrane</keyword>
<evidence type="ECO:0000256" key="1">
    <source>
        <dbReference type="SAM" id="MobiDB-lite"/>
    </source>
</evidence>
<dbReference type="AlphaFoldDB" id="D7U6Z2"/>
<keyword evidence="2" id="KW-1133">Transmembrane helix</keyword>
<evidence type="ECO:0000313" key="4">
    <source>
        <dbReference type="Proteomes" id="UP000009183"/>
    </source>
</evidence>
<dbReference type="HOGENOM" id="CLU_2419660_0_0_1"/>
<sequence>MSDRDDDSDAPEEFTSEQGLRQDEEIRKVQRENKARYAFFFFVLYFFFWLSFLIRCNDIETSLNDHLFNCFIVVPLNNCLFKSEYCDYTDRR</sequence>
<name>D7U6Z2_VITVI</name>
<keyword evidence="4" id="KW-1185">Reference proteome</keyword>
<dbReference type="PaxDb" id="29760-VIT_00s1221g00010.t01"/>
<dbReference type="PANTHER" id="PTHR36387">
    <property type="entry name" value="UDP-N-ACETYLMURAMOYL-L-ALANYL-D-GLUTAMATE-2, 6-DIAMINOPIMELATE LIGASE"/>
    <property type="match status" value="1"/>
</dbReference>